<keyword evidence="14" id="KW-1185">Reference proteome</keyword>
<feature type="domain" description="Protein kinase" evidence="12">
    <location>
        <begin position="432"/>
        <end position="691"/>
    </location>
</feature>
<dbReference type="PROSITE" id="PS00107">
    <property type="entry name" value="PROTEIN_KINASE_ATP"/>
    <property type="match status" value="1"/>
</dbReference>
<feature type="compositionally biased region" description="Polar residues" evidence="11">
    <location>
        <begin position="198"/>
        <end position="217"/>
    </location>
</feature>
<dbReference type="FunFam" id="3.30.200.20:FF:000039">
    <property type="entry name" value="receptor-like protein kinase FERONIA"/>
    <property type="match status" value="1"/>
</dbReference>
<reference evidence="13" key="1">
    <citation type="submission" date="2022-08" db="EMBL/GenBank/DDBJ databases">
        <authorList>
            <person name="Marques A."/>
        </authorList>
    </citation>
    <scope>NUCLEOTIDE SEQUENCE</scope>
    <source>
        <strain evidence="13">RhyPub2mFocal</strain>
        <tissue evidence="13">Leaves</tissue>
    </source>
</reference>
<keyword evidence="8 9" id="KW-0067">ATP-binding</keyword>
<dbReference type="InterPro" id="IPR001245">
    <property type="entry name" value="Ser-Thr/Tyr_kinase_cat_dom"/>
</dbReference>
<feature type="compositionally biased region" description="Basic and acidic residues" evidence="11">
    <location>
        <begin position="170"/>
        <end position="179"/>
    </location>
</feature>
<keyword evidence="10" id="KW-0175">Coiled coil</keyword>
<accession>A0AAV8EWJ8</accession>
<dbReference type="PANTHER" id="PTHR45647:SF100">
    <property type="entry name" value="U-BOX DOMAIN-CONTAINING PROTEIN 33"/>
    <property type="match status" value="1"/>
</dbReference>
<dbReference type="SMART" id="SM00220">
    <property type="entry name" value="S_TKc"/>
    <property type="match status" value="1"/>
</dbReference>
<dbReference type="Proteomes" id="UP001140206">
    <property type="component" value="Chromosome 2"/>
</dbReference>
<proteinExistence type="predicted"/>
<evidence type="ECO:0000256" key="3">
    <source>
        <dbReference type="ARBA" id="ARBA00022527"/>
    </source>
</evidence>
<feature type="region of interest" description="Disordered" evidence="11">
    <location>
        <begin position="170"/>
        <end position="217"/>
    </location>
</feature>
<evidence type="ECO:0000313" key="13">
    <source>
        <dbReference type="EMBL" id="KAJ4785104.1"/>
    </source>
</evidence>
<gene>
    <name evidence="13" type="ORF">LUZ62_036350</name>
</gene>
<dbReference type="InterPro" id="IPR051348">
    <property type="entry name" value="U-box_ubiquitin_ligases"/>
</dbReference>
<evidence type="ECO:0000256" key="10">
    <source>
        <dbReference type="SAM" id="Coils"/>
    </source>
</evidence>
<comment type="caution">
    <text evidence="13">The sequence shown here is derived from an EMBL/GenBank/DDBJ whole genome shotgun (WGS) entry which is preliminary data.</text>
</comment>
<dbReference type="Gene3D" id="1.10.510.10">
    <property type="entry name" value="Transferase(Phosphotransferase) domain 1"/>
    <property type="match status" value="1"/>
</dbReference>
<dbReference type="InterPro" id="IPR017441">
    <property type="entry name" value="Protein_kinase_ATP_BS"/>
</dbReference>
<keyword evidence="6 13" id="KW-0418">Kinase</keyword>
<evidence type="ECO:0000256" key="7">
    <source>
        <dbReference type="ARBA" id="ARBA00022786"/>
    </source>
</evidence>
<organism evidence="13 14">
    <name type="scientific">Rhynchospora pubera</name>
    <dbReference type="NCBI Taxonomy" id="906938"/>
    <lineage>
        <taxon>Eukaryota</taxon>
        <taxon>Viridiplantae</taxon>
        <taxon>Streptophyta</taxon>
        <taxon>Embryophyta</taxon>
        <taxon>Tracheophyta</taxon>
        <taxon>Spermatophyta</taxon>
        <taxon>Magnoliopsida</taxon>
        <taxon>Liliopsida</taxon>
        <taxon>Poales</taxon>
        <taxon>Cyperaceae</taxon>
        <taxon>Cyperoideae</taxon>
        <taxon>Rhynchosporeae</taxon>
        <taxon>Rhynchospora</taxon>
    </lineage>
</organism>
<dbReference type="Pfam" id="PF07714">
    <property type="entry name" value="PK_Tyr_Ser-Thr"/>
    <property type="match status" value="1"/>
</dbReference>
<dbReference type="PROSITE" id="PS50011">
    <property type="entry name" value="PROTEIN_KINASE_DOM"/>
    <property type="match status" value="1"/>
</dbReference>
<feature type="binding site" evidence="9">
    <location>
        <position position="459"/>
    </location>
    <ligand>
        <name>ATP</name>
        <dbReference type="ChEBI" id="CHEBI:30616"/>
    </ligand>
</feature>
<keyword evidence="7" id="KW-0833">Ubl conjugation pathway</keyword>
<evidence type="ECO:0000259" key="12">
    <source>
        <dbReference type="PROSITE" id="PS50011"/>
    </source>
</evidence>
<dbReference type="GO" id="GO:0061630">
    <property type="term" value="F:ubiquitin protein ligase activity"/>
    <property type="evidence" value="ECO:0007669"/>
    <property type="project" value="UniProtKB-EC"/>
</dbReference>
<keyword evidence="5 9" id="KW-0547">Nucleotide-binding</keyword>
<comment type="catalytic activity">
    <reaction evidence="1">
        <text>S-ubiquitinyl-[E2 ubiquitin-conjugating enzyme]-L-cysteine + [acceptor protein]-L-lysine = [E2 ubiquitin-conjugating enzyme]-L-cysteine + N(6)-ubiquitinyl-[acceptor protein]-L-lysine.</text>
        <dbReference type="EC" id="2.3.2.27"/>
    </reaction>
</comment>
<dbReference type="GO" id="GO:0004674">
    <property type="term" value="F:protein serine/threonine kinase activity"/>
    <property type="evidence" value="ECO:0007669"/>
    <property type="project" value="UniProtKB-KW"/>
</dbReference>
<evidence type="ECO:0000256" key="6">
    <source>
        <dbReference type="ARBA" id="ARBA00022777"/>
    </source>
</evidence>
<dbReference type="PROSITE" id="PS00108">
    <property type="entry name" value="PROTEIN_KINASE_ST"/>
    <property type="match status" value="1"/>
</dbReference>
<dbReference type="GO" id="GO:0005524">
    <property type="term" value="F:ATP binding"/>
    <property type="evidence" value="ECO:0007669"/>
    <property type="project" value="UniProtKB-UniRule"/>
</dbReference>
<keyword evidence="4" id="KW-0808">Transferase</keyword>
<feature type="coiled-coil region" evidence="10">
    <location>
        <begin position="314"/>
        <end position="407"/>
    </location>
</feature>
<dbReference type="AlphaFoldDB" id="A0AAV8EWJ8"/>
<sequence length="703" mass="79246">MEEVISQESSVGSNTSGHSFNLREILEELNEIEENKVYVAVGKEVEAWKENLDWLMKSIDNNFLIVFLHVHQPARRIPTPIVYMPENGVEEQELNAFRQLEKKKMNECLKKFVDKCTQNNFNATIDSIDNDDIANGLLELMKQHKVTDLVMGAGSERNLFFIPTSKAKEPFQNEPDARKLSLRSSGSSSSHSKHLRSQFVSPSQAESTVDSSGLDQRSRSVNVAVDASIATGFSHNSHHSGIENLYARSSSGSSQQNLFSEVDSLISDSLTDTPLNNSPSSFHNVTDDSFTRLKEALEETEKLKWEICEESSLRKKAELDLHQAKRKLKSMKKRLTVEMQKNADIEGKFATQCDELEKHKIMCEQVQNELTKTKELQAKFEETRALLEKTERERDVALKEIQKLNQRGSPSRYLLNSTEFTYSEIKEATRNFDPSHIIGKGGFGAVYKGSLRHTTVAMKILNCDSSKGDPQFYQEIKVLSQIRHPHLVTLIGACLEARVLVYEYLPLGSLDNHLPYKKCNPSLPWQVRVQVARQICSALIFLHSSGVVHGDLKPENVLLDSNFMVKLSDLGICRHVKMTNTTTTPYHRTEQPKGTVAYIDPEYVNSGELTAQCDVFSFGIVLLQLVTGKEAIGLKNNIEAAKARGQIEKMVDLSAGWPLKQAKTMISIGLVCSETARKKRPDLAKDVWGWFESMRRSFTRPSS</sequence>
<protein>
    <recommendedName>
        <fullName evidence="2">RING-type E3 ubiquitin transferase</fullName>
        <ecNumber evidence="2">2.3.2.27</ecNumber>
    </recommendedName>
</protein>
<evidence type="ECO:0000256" key="2">
    <source>
        <dbReference type="ARBA" id="ARBA00012483"/>
    </source>
</evidence>
<dbReference type="InterPro" id="IPR008271">
    <property type="entry name" value="Ser/Thr_kinase_AS"/>
</dbReference>
<keyword evidence="3" id="KW-0723">Serine/threonine-protein kinase</keyword>
<dbReference type="Gene3D" id="3.40.50.620">
    <property type="entry name" value="HUPs"/>
    <property type="match status" value="1"/>
</dbReference>
<evidence type="ECO:0000313" key="14">
    <source>
        <dbReference type="Proteomes" id="UP001140206"/>
    </source>
</evidence>
<dbReference type="SUPFAM" id="SSF56112">
    <property type="entry name" value="Protein kinase-like (PK-like)"/>
    <property type="match status" value="1"/>
</dbReference>
<evidence type="ECO:0000256" key="11">
    <source>
        <dbReference type="SAM" id="MobiDB-lite"/>
    </source>
</evidence>
<dbReference type="Gene3D" id="3.30.200.20">
    <property type="entry name" value="Phosphorylase Kinase, domain 1"/>
    <property type="match status" value="1"/>
</dbReference>
<dbReference type="InterPro" id="IPR000719">
    <property type="entry name" value="Prot_kinase_dom"/>
</dbReference>
<dbReference type="InterPro" id="IPR014729">
    <property type="entry name" value="Rossmann-like_a/b/a_fold"/>
</dbReference>
<dbReference type="EC" id="2.3.2.27" evidence="2"/>
<evidence type="ECO:0000256" key="4">
    <source>
        <dbReference type="ARBA" id="ARBA00022679"/>
    </source>
</evidence>
<dbReference type="PANTHER" id="PTHR45647">
    <property type="entry name" value="OS02G0152300 PROTEIN"/>
    <property type="match status" value="1"/>
</dbReference>
<evidence type="ECO:0000256" key="8">
    <source>
        <dbReference type="ARBA" id="ARBA00022840"/>
    </source>
</evidence>
<name>A0AAV8EWJ8_9POAL</name>
<evidence type="ECO:0000256" key="1">
    <source>
        <dbReference type="ARBA" id="ARBA00000900"/>
    </source>
</evidence>
<dbReference type="InterPro" id="IPR011009">
    <property type="entry name" value="Kinase-like_dom_sf"/>
</dbReference>
<evidence type="ECO:0000256" key="9">
    <source>
        <dbReference type="PROSITE-ProRule" id="PRU10141"/>
    </source>
</evidence>
<evidence type="ECO:0000256" key="5">
    <source>
        <dbReference type="ARBA" id="ARBA00022741"/>
    </source>
</evidence>
<dbReference type="EMBL" id="JAMFTS010000002">
    <property type="protein sequence ID" value="KAJ4785104.1"/>
    <property type="molecule type" value="Genomic_DNA"/>
</dbReference>